<evidence type="ECO:0000313" key="2">
    <source>
        <dbReference type="Proteomes" id="UP000325315"/>
    </source>
</evidence>
<dbReference type="Gene3D" id="3.30.70.270">
    <property type="match status" value="1"/>
</dbReference>
<comment type="caution">
    <text evidence="1">The sequence shown here is derived from an EMBL/GenBank/DDBJ whole genome shotgun (WGS) entry which is preliminary data.</text>
</comment>
<sequence length="101" mass="11423">MLRVIPLKISEIVPNNWKQQTKGFLGLSKYYRRFIKGYRLLAKPITTLLKKDAVTVRLGFAKVSGDLLCRDRCKLTRGRFNITASGFVQQGIGSQTSSFVL</sequence>
<keyword evidence="1" id="KW-0808">Transferase</keyword>
<accession>A0A5B6WGR5</accession>
<name>A0A5B6WGR5_9ROSI</name>
<dbReference type="InterPro" id="IPR043128">
    <property type="entry name" value="Rev_trsase/Diguanyl_cyclase"/>
</dbReference>
<keyword evidence="1" id="KW-0695">RNA-directed DNA polymerase</keyword>
<dbReference type="AlphaFoldDB" id="A0A5B6WGR5"/>
<organism evidence="1 2">
    <name type="scientific">Gossypium australe</name>
    <dbReference type="NCBI Taxonomy" id="47621"/>
    <lineage>
        <taxon>Eukaryota</taxon>
        <taxon>Viridiplantae</taxon>
        <taxon>Streptophyta</taxon>
        <taxon>Embryophyta</taxon>
        <taxon>Tracheophyta</taxon>
        <taxon>Spermatophyta</taxon>
        <taxon>Magnoliopsida</taxon>
        <taxon>eudicotyledons</taxon>
        <taxon>Gunneridae</taxon>
        <taxon>Pentapetalae</taxon>
        <taxon>rosids</taxon>
        <taxon>malvids</taxon>
        <taxon>Malvales</taxon>
        <taxon>Malvaceae</taxon>
        <taxon>Malvoideae</taxon>
        <taxon>Gossypium</taxon>
    </lineage>
</organism>
<protein>
    <submittedName>
        <fullName evidence="1">RNA-directed DNA polymerase-like protein</fullName>
    </submittedName>
</protein>
<keyword evidence="2" id="KW-1185">Reference proteome</keyword>
<keyword evidence="1" id="KW-0548">Nucleotidyltransferase</keyword>
<dbReference type="EMBL" id="SMMG02000003">
    <property type="protein sequence ID" value="KAA3480534.1"/>
    <property type="molecule type" value="Genomic_DNA"/>
</dbReference>
<dbReference type="GO" id="GO:0003964">
    <property type="term" value="F:RNA-directed DNA polymerase activity"/>
    <property type="evidence" value="ECO:0007669"/>
    <property type="project" value="UniProtKB-KW"/>
</dbReference>
<dbReference type="Proteomes" id="UP000325315">
    <property type="component" value="Unassembled WGS sequence"/>
</dbReference>
<evidence type="ECO:0000313" key="1">
    <source>
        <dbReference type="EMBL" id="KAA3480534.1"/>
    </source>
</evidence>
<gene>
    <name evidence="1" type="ORF">EPI10_020957</name>
</gene>
<dbReference type="SUPFAM" id="SSF56672">
    <property type="entry name" value="DNA/RNA polymerases"/>
    <property type="match status" value="1"/>
</dbReference>
<dbReference type="OrthoDB" id="1909920at2759"/>
<dbReference type="InterPro" id="IPR043502">
    <property type="entry name" value="DNA/RNA_pol_sf"/>
</dbReference>
<proteinExistence type="predicted"/>
<reference evidence="2" key="1">
    <citation type="journal article" date="2019" name="Plant Biotechnol. J.">
        <title>Genome sequencing of the Australian wild diploid species Gossypium australe highlights disease resistance and delayed gland morphogenesis.</title>
        <authorList>
            <person name="Cai Y."/>
            <person name="Cai X."/>
            <person name="Wang Q."/>
            <person name="Wang P."/>
            <person name="Zhang Y."/>
            <person name="Cai C."/>
            <person name="Xu Y."/>
            <person name="Wang K."/>
            <person name="Zhou Z."/>
            <person name="Wang C."/>
            <person name="Geng S."/>
            <person name="Li B."/>
            <person name="Dong Q."/>
            <person name="Hou Y."/>
            <person name="Wang H."/>
            <person name="Ai P."/>
            <person name="Liu Z."/>
            <person name="Yi F."/>
            <person name="Sun M."/>
            <person name="An G."/>
            <person name="Cheng J."/>
            <person name="Zhang Y."/>
            <person name="Shi Q."/>
            <person name="Xie Y."/>
            <person name="Shi X."/>
            <person name="Chang Y."/>
            <person name="Huang F."/>
            <person name="Chen Y."/>
            <person name="Hong S."/>
            <person name="Mi L."/>
            <person name="Sun Q."/>
            <person name="Zhang L."/>
            <person name="Zhou B."/>
            <person name="Peng R."/>
            <person name="Zhang X."/>
            <person name="Liu F."/>
        </authorList>
    </citation>
    <scope>NUCLEOTIDE SEQUENCE [LARGE SCALE GENOMIC DNA]</scope>
    <source>
        <strain evidence="2">cv. PA1801</strain>
    </source>
</reference>